<organism evidence="1 2">
    <name type="scientific">Trichinella patagoniensis</name>
    <dbReference type="NCBI Taxonomy" id="990121"/>
    <lineage>
        <taxon>Eukaryota</taxon>
        <taxon>Metazoa</taxon>
        <taxon>Ecdysozoa</taxon>
        <taxon>Nematoda</taxon>
        <taxon>Enoplea</taxon>
        <taxon>Dorylaimia</taxon>
        <taxon>Trichinellida</taxon>
        <taxon>Trichinellidae</taxon>
        <taxon>Trichinella</taxon>
    </lineage>
</organism>
<dbReference type="AlphaFoldDB" id="A0A0V0YTS4"/>
<protein>
    <submittedName>
        <fullName evidence="1">Uncharacterized protein</fullName>
    </submittedName>
</protein>
<proteinExistence type="predicted"/>
<evidence type="ECO:0000313" key="1">
    <source>
        <dbReference type="EMBL" id="KRY03678.1"/>
    </source>
</evidence>
<sequence>MISSFHPHSMCKKVERVTAKTGCTSCTKRTISFKVSGFHPETPTSSFFNPF</sequence>
<reference evidence="1 2" key="1">
    <citation type="submission" date="2015-01" db="EMBL/GenBank/DDBJ databases">
        <title>Evolution of Trichinella species and genotypes.</title>
        <authorList>
            <person name="Korhonen P.K."/>
            <person name="Edoardo P."/>
            <person name="Giuseppe L.R."/>
            <person name="Gasser R.B."/>
        </authorList>
    </citation>
    <scope>NUCLEOTIDE SEQUENCE [LARGE SCALE GENOMIC DNA]</scope>
    <source>
        <strain evidence="1">ISS2496</strain>
    </source>
</reference>
<evidence type="ECO:0000313" key="2">
    <source>
        <dbReference type="Proteomes" id="UP000054783"/>
    </source>
</evidence>
<dbReference type="EMBL" id="JYDQ01002577">
    <property type="protein sequence ID" value="KRY03678.1"/>
    <property type="molecule type" value="Genomic_DNA"/>
</dbReference>
<name>A0A0V0YTS4_9BILA</name>
<gene>
    <name evidence="1" type="ORF">T12_11806</name>
</gene>
<keyword evidence="2" id="KW-1185">Reference proteome</keyword>
<dbReference type="Proteomes" id="UP000054783">
    <property type="component" value="Unassembled WGS sequence"/>
</dbReference>
<accession>A0A0V0YTS4</accession>
<comment type="caution">
    <text evidence="1">The sequence shown here is derived from an EMBL/GenBank/DDBJ whole genome shotgun (WGS) entry which is preliminary data.</text>
</comment>